<dbReference type="CDD" id="cd11386">
    <property type="entry name" value="MCP_signal"/>
    <property type="match status" value="1"/>
</dbReference>
<accession>A0A0D0KXE3</accession>
<evidence type="ECO:0000256" key="4">
    <source>
        <dbReference type="PROSITE-ProRule" id="PRU00284"/>
    </source>
</evidence>
<dbReference type="FunFam" id="1.10.287.950:FF:000001">
    <property type="entry name" value="Methyl-accepting chemotaxis sensory transducer"/>
    <property type="match status" value="1"/>
</dbReference>
<feature type="domain" description="Methyl-accepting transducer" evidence="6">
    <location>
        <begin position="443"/>
        <end position="672"/>
    </location>
</feature>
<keyword evidence="5" id="KW-0812">Transmembrane</keyword>
<feature type="transmembrane region" description="Helical" evidence="5">
    <location>
        <begin position="12"/>
        <end position="33"/>
    </location>
</feature>
<feature type="transmembrane region" description="Helical" evidence="5">
    <location>
        <begin position="282"/>
        <end position="303"/>
    </location>
</feature>
<dbReference type="EMBL" id="JXQV01000009">
    <property type="protein sequence ID" value="KIQ03064.1"/>
    <property type="molecule type" value="Genomic_DNA"/>
</dbReference>
<dbReference type="InterPro" id="IPR051310">
    <property type="entry name" value="MCP_chemotaxis"/>
</dbReference>
<dbReference type="CDD" id="cd06225">
    <property type="entry name" value="HAMP"/>
    <property type="match status" value="1"/>
</dbReference>
<dbReference type="SMART" id="SM00283">
    <property type="entry name" value="MA"/>
    <property type="match status" value="1"/>
</dbReference>
<dbReference type="PANTHER" id="PTHR43531:SF11">
    <property type="entry name" value="METHYL-ACCEPTING CHEMOTAXIS PROTEIN 3"/>
    <property type="match status" value="1"/>
</dbReference>
<dbReference type="InterPro" id="IPR032255">
    <property type="entry name" value="HBM"/>
</dbReference>
<dbReference type="InterPro" id="IPR000727">
    <property type="entry name" value="T_SNARE_dom"/>
</dbReference>
<dbReference type="SUPFAM" id="SSF58104">
    <property type="entry name" value="Methyl-accepting chemotaxis protein (MCP) signaling domain"/>
    <property type="match status" value="1"/>
</dbReference>
<evidence type="ECO:0000256" key="1">
    <source>
        <dbReference type="ARBA" id="ARBA00004370"/>
    </source>
</evidence>
<sequence>MPMFLSRFSIAARTWMLAFFSLLGMLSVGFLFWDAQEFEEHTEEQLSFSKKISDQVTEAGYLFQNLRLSAGRFLQSPTEELEKQVDARHAKLVAAVNAPLAALAPDTAEAKQLVLLRQQVDVYGAAFKRLAATTRELGFTADDGLQGQLRGAIHAVEKILTGSNNPTVEVLLLKARRYEKDFMLRGEQKYIEQLDKSVDAMEALPASTFAAGQSADISGLLEKYRKAFHDFAERSVSQRTMTEELRQMELRLDPQFEALRQSLASTQAATEAAATADNARRMLILMGTLVVAAAVQLALAVIVGRSIVRPLRGLTQAMSHLSAGQLDVDIPGKGTGHELGSMAEAMEIFRSNSLLKESLEAETIAQRAAAEWERHANERQAQQRVSQLDHATALLGQGLQELANGNLAFSIETPLAPEFERLRQDFNRSVAELANTLSTVVEAAHSIDGGAGEISGSAADLSSRTEQQAASLEQTAAALDQITTNVQGSTQRVQDAQEVAGQAQQSVADSAKVLARMTEAMSLIESSSQQITSIITVIDEIAFQTNLLALNAGVEAARAGEAGRGFAVVAQEVRELAQRSSKAAREIRLLIGQSGSHVRGGVELVTDTTQALGEVQVHIQTINEHMASIGIAAKEQSTGLAEVNAAVNQMDQVTQRNAAMVEEATAASNMLAQESKRLREMISRFALADKRHQPVRKAA</sequence>
<dbReference type="Gene3D" id="6.10.340.10">
    <property type="match status" value="1"/>
</dbReference>
<protein>
    <recommendedName>
        <fullName evidence="11">Methyl-accepting chemotaxis protein</fullName>
    </recommendedName>
</protein>
<feature type="domain" description="HAMP" evidence="8">
    <location>
        <begin position="395"/>
        <end position="438"/>
    </location>
</feature>
<dbReference type="PROSITE" id="PS50111">
    <property type="entry name" value="CHEMOTAXIS_TRANSDUC_2"/>
    <property type="match status" value="1"/>
</dbReference>
<dbReference type="AlphaFoldDB" id="A0A0D0KXE3"/>
<dbReference type="Gene3D" id="1.10.287.950">
    <property type="entry name" value="Methyl-accepting chemotaxis protein"/>
    <property type="match status" value="1"/>
</dbReference>
<comment type="similarity">
    <text evidence="3">Belongs to the methyl-accepting chemotaxis (MCP) protein family.</text>
</comment>
<evidence type="ECO:0000256" key="5">
    <source>
        <dbReference type="SAM" id="Phobius"/>
    </source>
</evidence>
<evidence type="ECO:0000313" key="10">
    <source>
        <dbReference type="Proteomes" id="UP000035017"/>
    </source>
</evidence>
<proteinExistence type="inferred from homology"/>
<comment type="caution">
    <text evidence="9">The sequence shown here is derived from an EMBL/GenBank/DDBJ whole genome shotgun (WGS) entry which is preliminary data.</text>
</comment>
<evidence type="ECO:0000313" key="9">
    <source>
        <dbReference type="EMBL" id="KIQ03064.1"/>
    </source>
</evidence>
<dbReference type="GO" id="GO:0007165">
    <property type="term" value="P:signal transduction"/>
    <property type="evidence" value="ECO:0007669"/>
    <property type="project" value="UniProtKB-KW"/>
</dbReference>
<dbReference type="Pfam" id="PF00672">
    <property type="entry name" value="HAMP"/>
    <property type="match status" value="1"/>
</dbReference>
<dbReference type="PROSITE" id="PS50192">
    <property type="entry name" value="T_SNARE"/>
    <property type="match status" value="1"/>
</dbReference>
<dbReference type="SMART" id="SM01358">
    <property type="entry name" value="HBM"/>
    <property type="match status" value="1"/>
</dbReference>
<keyword evidence="4" id="KW-0807">Transducer</keyword>
<gene>
    <name evidence="9" type="ORF">RU07_10935</name>
</gene>
<dbReference type="SMART" id="SM00304">
    <property type="entry name" value="HAMP"/>
    <property type="match status" value="2"/>
</dbReference>
<organism evidence="9 10">
    <name type="scientific">Agrobacterium tumefaciens</name>
    <dbReference type="NCBI Taxonomy" id="358"/>
    <lineage>
        <taxon>Bacteria</taxon>
        <taxon>Pseudomonadati</taxon>
        <taxon>Pseudomonadota</taxon>
        <taxon>Alphaproteobacteria</taxon>
        <taxon>Hyphomicrobiales</taxon>
        <taxon>Rhizobiaceae</taxon>
        <taxon>Rhizobium/Agrobacterium group</taxon>
        <taxon>Agrobacterium</taxon>
        <taxon>Agrobacterium tumefaciens complex</taxon>
    </lineage>
</organism>
<dbReference type="PROSITE" id="PS50885">
    <property type="entry name" value="HAMP"/>
    <property type="match status" value="2"/>
</dbReference>
<dbReference type="GO" id="GO:0006935">
    <property type="term" value="P:chemotaxis"/>
    <property type="evidence" value="ECO:0007669"/>
    <property type="project" value="UniProtKB-KW"/>
</dbReference>
<feature type="domain" description="T-SNARE coiled-coil homology" evidence="7">
    <location>
        <begin position="434"/>
        <end position="496"/>
    </location>
</feature>
<dbReference type="GO" id="GO:0016020">
    <property type="term" value="C:membrane"/>
    <property type="evidence" value="ECO:0007669"/>
    <property type="project" value="UniProtKB-SubCell"/>
</dbReference>
<dbReference type="Pfam" id="PF00015">
    <property type="entry name" value="MCPsignal"/>
    <property type="match status" value="1"/>
</dbReference>
<reference evidence="9 10" key="1">
    <citation type="submission" date="2014-12" db="EMBL/GenBank/DDBJ databases">
        <title>16Stimator: statistical estimation of ribosomal gene copy numbers from draft genome assemblies.</title>
        <authorList>
            <person name="Perisin M.A."/>
            <person name="Vetter M."/>
            <person name="Gilbert J.A."/>
            <person name="Bergelson J."/>
        </authorList>
    </citation>
    <scope>NUCLEOTIDE SEQUENCE [LARGE SCALE GENOMIC DNA]</scope>
    <source>
        <strain evidence="9 10">MEJ076</strain>
    </source>
</reference>
<dbReference type="InterPro" id="IPR003660">
    <property type="entry name" value="HAMP_dom"/>
</dbReference>
<dbReference type="PANTHER" id="PTHR43531">
    <property type="entry name" value="PROTEIN ICFG"/>
    <property type="match status" value="1"/>
</dbReference>
<evidence type="ECO:0008006" key="11">
    <source>
        <dbReference type="Google" id="ProtNLM"/>
    </source>
</evidence>
<dbReference type="InterPro" id="IPR004089">
    <property type="entry name" value="MCPsignal_dom"/>
</dbReference>
<comment type="subcellular location">
    <subcellularLocation>
        <location evidence="1">Membrane</location>
    </subcellularLocation>
</comment>
<dbReference type="OrthoDB" id="3289104at2"/>
<dbReference type="SUPFAM" id="SSF158472">
    <property type="entry name" value="HAMP domain-like"/>
    <property type="match status" value="1"/>
</dbReference>
<evidence type="ECO:0000259" key="8">
    <source>
        <dbReference type="PROSITE" id="PS50885"/>
    </source>
</evidence>
<dbReference type="Proteomes" id="UP000035017">
    <property type="component" value="Unassembled WGS sequence"/>
</dbReference>
<keyword evidence="2" id="KW-0145">Chemotaxis</keyword>
<feature type="domain" description="HAMP" evidence="8">
    <location>
        <begin position="305"/>
        <end position="358"/>
    </location>
</feature>
<name>A0A0D0KXE3_AGRTU</name>
<evidence type="ECO:0000256" key="2">
    <source>
        <dbReference type="ARBA" id="ARBA00022500"/>
    </source>
</evidence>
<evidence type="ECO:0000259" key="6">
    <source>
        <dbReference type="PROSITE" id="PS50111"/>
    </source>
</evidence>
<keyword evidence="5" id="KW-1133">Transmembrane helix</keyword>
<evidence type="ECO:0000256" key="3">
    <source>
        <dbReference type="ARBA" id="ARBA00029447"/>
    </source>
</evidence>
<evidence type="ECO:0000259" key="7">
    <source>
        <dbReference type="PROSITE" id="PS50192"/>
    </source>
</evidence>
<keyword evidence="5" id="KW-0472">Membrane</keyword>